<comment type="caution">
    <text evidence="9">The sequence shown here is derived from an EMBL/GenBank/DDBJ whole genome shotgun (WGS) entry which is preliminary data.</text>
</comment>
<reference evidence="9 10" key="1">
    <citation type="submission" date="2010-01" db="EMBL/GenBank/DDBJ databases">
        <authorList>
            <person name="Weinstock G."/>
            <person name="Sodergren E."/>
            <person name="Clifton S."/>
            <person name="Fulton L."/>
            <person name="Fulton B."/>
            <person name="Courtney L."/>
            <person name="Fronick C."/>
            <person name="Harrison M."/>
            <person name="Strong C."/>
            <person name="Farmer C."/>
            <person name="Delahaunty K."/>
            <person name="Markovic C."/>
            <person name="Hall O."/>
            <person name="Minx P."/>
            <person name="Tomlinson C."/>
            <person name="Mitreva M."/>
            <person name="Nelson J."/>
            <person name="Hou S."/>
            <person name="Wollam A."/>
            <person name="Pepin K.H."/>
            <person name="Johnson M."/>
            <person name="Bhonagiri V."/>
            <person name="Nash W.E."/>
            <person name="Warren W."/>
            <person name="Chinwalla A."/>
            <person name="Mardis E.R."/>
            <person name="Wilson R.K."/>
        </authorList>
    </citation>
    <scope>NUCLEOTIDE SEQUENCE [LARGE SCALE GENOMIC DNA]</scope>
    <source>
        <strain evidence="9 10">DSM 13479</strain>
    </source>
</reference>
<keyword evidence="4" id="KW-0949">S-adenosyl-L-methionine</keyword>
<dbReference type="RefSeq" id="WP_006772667.1">
    <property type="nucleotide sequence ID" value="NZ_GG667635.1"/>
</dbReference>
<proteinExistence type="predicted"/>
<keyword evidence="2" id="KW-0489">Methyltransferase</keyword>
<comment type="catalytic activity">
    <reaction evidence="6">
        <text>a 2'-deoxyadenosine in DNA + S-adenosyl-L-methionine = an N(6)-methyl-2'-deoxyadenosine in DNA + S-adenosyl-L-homocysteine + H(+)</text>
        <dbReference type="Rhea" id="RHEA:15197"/>
        <dbReference type="Rhea" id="RHEA-COMP:12418"/>
        <dbReference type="Rhea" id="RHEA-COMP:12419"/>
        <dbReference type="ChEBI" id="CHEBI:15378"/>
        <dbReference type="ChEBI" id="CHEBI:57856"/>
        <dbReference type="ChEBI" id="CHEBI:59789"/>
        <dbReference type="ChEBI" id="CHEBI:90615"/>
        <dbReference type="ChEBI" id="CHEBI:90616"/>
        <dbReference type="EC" id="2.1.1.72"/>
    </reaction>
</comment>
<dbReference type="PANTHER" id="PTHR42933">
    <property type="entry name" value="SLR6095 PROTEIN"/>
    <property type="match status" value="1"/>
</dbReference>
<sequence>MFWNKKKPKSKPQIKTTVPKTFKAKEPPPKWQPTFGETKKKGEKPPEVTTKSEPKIDWEDKFLKSFQKLTYRRRAWDVWRDYILLHACSISNVLDKDNYDQREKLYLKIIHQYSKEEQAIFPELAAYTTMALDRNQEQDFLGKMFMRLDLGNRSAGQFFTPYHVCELMAEVVATNALEKIEQYGYISINDPCCGAGATLIAGVHVIRKQLEHCEPPRNYQNHILVVAQDVDEIVGLMCYIQISLLGLAGFIKIGNSITDPISTDDSSEKYWYTPMYFSDVWSTRRMLRQINKLFGKGDDE</sequence>
<keyword evidence="3" id="KW-0808">Transferase</keyword>
<dbReference type="GO" id="GO:0008170">
    <property type="term" value="F:N-methyltransferase activity"/>
    <property type="evidence" value="ECO:0007669"/>
    <property type="project" value="InterPro"/>
</dbReference>
<feature type="domain" description="DNA methylase adenine-specific" evidence="8">
    <location>
        <begin position="153"/>
        <end position="285"/>
    </location>
</feature>
<evidence type="ECO:0000256" key="6">
    <source>
        <dbReference type="ARBA" id="ARBA00047942"/>
    </source>
</evidence>
<keyword evidence="5" id="KW-0680">Restriction system</keyword>
<organism evidence="9 10">
    <name type="scientific">Hungatella hathewayi DSM 13479</name>
    <dbReference type="NCBI Taxonomy" id="566550"/>
    <lineage>
        <taxon>Bacteria</taxon>
        <taxon>Bacillati</taxon>
        <taxon>Bacillota</taxon>
        <taxon>Clostridia</taxon>
        <taxon>Lachnospirales</taxon>
        <taxon>Lachnospiraceae</taxon>
        <taxon>Hungatella</taxon>
    </lineage>
</organism>
<accession>D3AEW1</accession>
<evidence type="ECO:0000256" key="5">
    <source>
        <dbReference type="ARBA" id="ARBA00022747"/>
    </source>
</evidence>
<dbReference type="PRINTS" id="PR00507">
    <property type="entry name" value="N12N6MTFRASE"/>
</dbReference>
<evidence type="ECO:0000256" key="1">
    <source>
        <dbReference type="ARBA" id="ARBA00011900"/>
    </source>
</evidence>
<dbReference type="EC" id="2.1.1.72" evidence="1"/>
<dbReference type="Pfam" id="PF02384">
    <property type="entry name" value="N6_Mtase"/>
    <property type="match status" value="1"/>
</dbReference>
<evidence type="ECO:0000313" key="10">
    <source>
        <dbReference type="Proteomes" id="UP000004968"/>
    </source>
</evidence>
<protein>
    <recommendedName>
        <fullName evidence="1">site-specific DNA-methyltransferase (adenine-specific)</fullName>
        <ecNumber evidence="1">2.1.1.72</ecNumber>
    </recommendedName>
</protein>
<dbReference type="Gene3D" id="3.40.50.150">
    <property type="entry name" value="Vaccinia Virus protein VP39"/>
    <property type="match status" value="1"/>
</dbReference>
<evidence type="ECO:0000256" key="2">
    <source>
        <dbReference type="ARBA" id="ARBA00022603"/>
    </source>
</evidence>
<gene>
    <name evidence="9" type="ORF">CLOSTHATH_02145</name>
</gene>
<evidence type="ECO:0000256" key="3">
    <source>
        <dbReference type="ARBA" id="ARBA00022679"/>
    </source>
</evidence>
<dbReference type="GO" id="GO:0032259">
    <property type="term" value="P:methylation"/>
    <property type="evidence" value="ECO:0007669"/>
    <property type="project" value="UniProtKB-KW"/>
</dbReference>
<dbReference type="GeneID" id="93146958"/>
<dbReference type="InterPro" id="IPR029063">
    <property type="entry name" value="SAM-dependent_MTases_sf"/>
</dbReference>
<dbReference type="EMBL" id="ACIO01000160">
    <property type="protein sequence ID" value="EFC99619.1"/>
    <property type="molecule type" value="Genomic_DNA"/>
</dbReference>
<dbReference type="GO" id="GO:0003677">
    <property type="term" value="F:DNA binding"/>
    <property type="evidence" value="ECO:0007669"/>
    <property type="project" value="InterPro"/>
</dbReference>
<dbReference type="InterPro" id="IPR003356">
    <property type="entry name" value="DNA_methylase_A-5"/>
</dbReference>
<dbReference type="GO" id="GO:0009007">
    <property type="term" value="F:site-specific DNA-methyltransferase (adenine-specific) activity"/>
    <property type="evidence" value="ECO:0007669"/>
    <property type="project" value="UniProtKB-EC"/>
</dbReference>
<evidence type="ECO:0000259" key="8">
    <source>
        <dbReference type="Pfam" id="PF02384"/>
    </source>
</evidence>
<evidence type="ECO:0000256" key="7">
    <source>
        <dbReference type="SAM" id="MobiDB-lite"/>
    </source>
</evidence>
<dbReference type="PANTHER" id="PTHR42933:SF3">
    <property type="entry name" value="TYPE I RESTRICTION ENZYME MJAVIII METHYLASE SUBUNIT"/>
    <property type="match status" value="1"/>
</dbReference>
<feature type="compositionally biased region" description="Basic and acidic residues" evidence="7">
    <location>
        <begin position="37"/>
        <end position="51"/>
    </location>
</feature>
<feature type="compositionally biased region" description="Basic residues" evidence="7">
    <location>
        <begin position="1"/>
        <end position="12"/>
    </location>
</feature>
<name>D3AEW1_9FIRM</name>
<dbReference type="HOGENOM" id="CLU_072010_0_0_9"/>
<dbReference type="InterPro" id="IPR051537">
    <property type="entry name" value="DNA_Adenine_Mtase"/>
</dbReference>
<dbReference type="SUPFAM" id="SSF53335">
    <property type="entry name" value="S-adenosyl-L-methionine-dependent methyltransferases"/>
    <property type="match status" value="1"/>
</dbReference>
<dbReference type="Proteomes" id="UP000004968">
    <property type="component" value="Unassembled WGS sequence"/>
</dbReference>
<dbReference type="AlphaFoldDB" id="D3AEW1"/>
<feature type="region of interest" description="Disordered" evidence="7">
    <location>
        <begin position="1"/>
        <end position="51"/>
    </location>
</feature>
<evidence type="ECO:0000313" key="9">
    <source>
        <dbReference type="EMBL" id="EFC99619.1"/>
    </source>
</evidence>
<dbReference type="GO" id="GO:0009307">
    <property type="term" value="P:DNA restriction-modification system"/>
    <property type="evidence" value="ECO:0007669"/>
    <property type="project" value="UniProtKB-KW"/>
</dbReference>
<evidence type="ECO:0000256" key="4">
    <source>
        <dbReference type="ARBA" id="ARBA00022691"/>
    </source>
</evidence>